<dbReference type="EMBL" id="VUOD01000009">
    <property type="protein sequence ID" value="KAA2284171.1"/>
    <property type="molecule type" value="Genomic_DNA"/>
</dbReference>
<keyword evidence="1" id="KW-1133">Transmembrane helix</keyword>
<keyword evidence="1" id="KW-0812">Transmembrane</keyword>
<evidence type="ECO:0000313" key="2">
    <source>
        <dbReference type="EMBL" id="KAA2284171.1"/>
    </source>
</evidence>
<name>A0A5B2ZAL9_9GAMM</name>
<accession>A0A5B2ZAL9</accession>
<evidence type="ECO:0000313" key="3">
    <source>
        <dbReference type="Proteomes" id="UP000322165"/>
    </source>
</evidence>
<keyword evidence="3" id="KW-1185">Reference proteome</keyword>
<reference evidence="2 3" key="1">
    <citation type="submission" date="2019-09" db="EMBL/GenBank/DDBJ databases">
        <title>Arenimonas chukotkensis sp. nov., a bacterium isolated from Chukotka hot spring, Arctic region, Russia.</title>
        <authorList>
            <person name="Zayulina K.S."/>
            <person name="Prokofeva M.I."/>
            <person name="Elcheninov A.G."/>
            <person name="Novikov A."/>
            <person name="Kochetkova T.V."/>
            <person name="Kublanov I.V."/>
        </authorList>
    </citation>
    <scope>NUCLEOTIDE SEQUENCE [LARGE SCALE GENOMIC DNA]</scope>
    <source>
        <strain evidence="2 3">3729k</strain>
    </source>
</reference>
<dbReference type="Proteomes" id="UP000322165">
    <property type="component" value="Unassembled WGS sequence"/>
</dbReference>
<evidence type="ECO:0000256" key="1">
    <source>
        <dbReference type="SAM" id="Phobius"/>
    </source>
</evidence>
<dbReference type="AlphaFoldDB" id="A0A5B2ZAL9"/>
<feature type="transmembrane region" description="Helical" evidence="1">
    <location>
        <begin position="74"/>
        <end position="106"/>
    </location>
</feature>
<gene>
    <name evidence="2" type="ORF">F0415_10510</name>
</gene>
<keyword evidence="1" id="KW-0472">Membrane</keyword>
<organism evidence="2 3">
    <name type="scientific">Arenimonas fontis</name>
    <dbReference type="NCBI Taxonomy" id="2608255"/>
    <lineage>
        <taxon>Bacteria</taxon>
        <taxon>Pseudomonadati</taxon>
        <taxon>Pseudomonadota</taxon>
        <taxon>Gammaproteobacteria</taxon>
        <taxon>Lysobacterales</taxon>
        <taxon>Lysobacteraceae</taxon>
        <taxon>Arenimonas</taxon>
    </lineage>
</organism>
<reference evidence="2 3" key="2">
    <citation type="submission" date="2019-09" db="EMBL/GenBank/DDBJ databases">
        <authorList>
            <person name="Mazur A."/>
        </authorList>
    </citation>
    <scope>NUCLEOTIDE SEQUENCE [LARGE SCALE GENOMIC DNA]</scope>
    <source>
        <strain evidence="2 3">3729k</strain>
    </source>
</reference>
<sequence>MTGTDRLPTQRTVSLHGWILPAFALAAGVLGVAALWVAAGLGLAAMCGWMAPVAALDMALMLRLAAMAPGRARAWLSLAGTALAILVSTWLLAAAQFGVLLGLAPWESASRIGPSLVWELLRYGSGPWDWTFVLLALPLAWRLGR</sequence>
<comment type="caution">
    <text evidence="2">The sequence shown here is derived from an EMBL/GenBank/DDBJ whole genome shotgun (WGS) entry which is preliminary data.</text>
</comment>
<feature type="transmembrane region" description="Helical" evidence="1">
    <location>
        <begin position="12"/>
        <end position="37"/>
    </location>
</feature>
<dbReference type="RefSeq" id="WP_149861176.1">
    <property type="nucleotide sequence ID" value="NZ_VUOD01000009.1"/>
</dbReference>
<proteinExistence type="predicted"/>
<protein>
    <submittedName>
        <fullName evidence="2">Uncharacterized protein</fullName>
    </submittedName>
</protein>
<feature type="transmembrane region" description="Helical" evidence="1">
    <location>
        <begin position="43"/>
        <end position="62"/>
    </location>
</feature>